<gene>
    <name evidence="1" type="ORF">NQ315_017487</name>
</gene>
<organism evidence="1 2">
    <name type="scientific">Exocentrus adspersus</name>
    <dbReference type="NCBI Taxonomy" id="1586481"/>
    <lineage>
        <taxon>Eukaryota</taxon>
        <taxon>Metazoa</taxon>
        <taxon>Ecdysozoa</taxon>
        <taxon>Arthropoda</taxon>
        <taxon>Hexapoda</taxon>
        <taxon>Insecta</taxon>
        <taxon>Pterygota</taxon>
        <taxon>Neoptera</taxon>
        <taxon>Endopterygota</taxon>
        <taxon>Coleoptera</taxon>
        <taxon>Polyphaga</taxon>
        <taxon>Cucujiformia</taxon>
        <taxon>Chrysomeloidea</taxon>
        <taxon>Cerambycidae</taxon>
        <taxon>Lamiinae</taxon>
        <taxon>Acanthocinini</taxon>
        <taxon>Exocentrus</taxon>
    </lineage>
</organism>
<comment type="caution">
    <text evidence="1">The sequence shown here is derived from an EMBL/GenBank/DDBJ whole genome shotgun (WGS) entry which is preliminary data.</text>
</comment>
<dbReference type="AlphaFoldDB" id="A0AAV8VJR7"/>
<dbReference type="Proteomes" id="UP001159042">
    <property type="component" value="Unassembled WGS sequence"/>
</dbReference>
<evidence type="ECO:0000313" key="1">
    <source>
        <dbReference type="EMBL" id="KAJ8914397.1"/>
    </source>
</evidence>
<reference evidence="1 2" key="1">
    <citation type="journal article" date="2023" name="Insect Mol. Biol.">
        <title>Genome sequencing provides insights into the evolution of gene families encoding plant cell wall-degrading enzymes in longhorned beetles.</title>
        <authorList>
            <person name="Shin N.R."/>
            <person name="Okamura Y."/>
            <person name="Kirsch R."/>
            <person name="Pauchet Y."/>
        </authorList>
    </citation>
    <scope>NUCLEOTIDE SEQUENCE [LARGE SCALE GENOMIC DNA]</scope>
    <source>
        <strain evidence="1">EAD_L_NR</strain>
    </source>
</reference>
<name>A0AAV8VJR7_9CUCU</name>
<sequence>MATLTTRARSNETVLLAYLSEKAKKVKPSTLWSYYSMLKSTLLVNDNCDISKYSKLIALLKKLCDGYKPKKSKIF</sequence>
<protein>
    <submittedName>
        <fullName evidence="1">Uncharacterized protein</fullName>
    </submittedName>
</protein>
<proteinExistence type="predicted"/>
<dbReference type="EMBL" id="JANEYG010000073">
    <property type="protein sequence ID" value="KAJ8914397.1"/>
    <property type="molecule type" value="Genomic_DNA"/>
</dbReference>
<evidence type="ECO:0000313" key="2">
    <source>
        <dbReference type="Proteomes" id="UP001159042"/>
    </source>
</evidence>
<keyword evidence="2" id="KW-1185">Reference proteome</keyword>
<accession>A0AAV8VJR7</accession>